<keyword evidence="2" id="KW-0732">Signal</keyword>
<feature type="region of interest" description="Disordered" evidence="1">
    <location>
        <begin position="28"/>
        <end position="93"/>
    </location>
</feature>
<dbReference type="RefSeq" id="WP_095415970.1">
    <property type="nucleotide sequence ID" value="NZ_CP018477.1"/>
</dbReference>
<dbReference type="Proteomes" id="UP000215086">
    <property type="component" value="Chromosome"/>
</dbReference>
<feature type="chain" id="PRO_5012967826" evidence="2">
    <location>
        <begin position="19"/>
        <end position="304"/>
    </location>
</feature>
<keyword evidence="4" id="KW-1185">Reference proteome</keyword>
<evidence type="ECO:0000313" key="3">
    <source>
        <dbReference type="EMBL" id="ASV76106.1"/>
    </source>
</evidence>
<evidence type="ECO:0000256" key="2">
    <source>
        <dbReference type="SAM" id="SignalP"/>
    </source>
</evidence>
<dbReference type="KEGG" id="ttf:THTE_3504"/>
<accession>A0A286RJH5</accession>
<evidence type="ECO:0000256" key="1">
    <source>
        <dbReference type="SAM" id="MobiDB-lite"/>
    </source>
</evidence>
<protein>
    <submittedName>
        <fullName evidence="3">Uncharacterized protein</fullName>
    </submittedName>
</protein>
<evidence type="ECO:0000313" key="4">
    <source>
        <dbReference type="Proteomes" id="UP000215086"/>
    </source>
</evidence>
<dbReference type="EMBL" id="CP018477">
    <property type="protein sequence ID" value="ASV76106.1"/>
    <property type="molecule type" value="Genomic_DNA"/>
</dbReference>
<sequence length="304" mass="32918">MRLAKRLFLASVCCVVLALNSPAQVLRNLGPRDKGQPVPQNEPTPAVPQRPKRLPFPLPQVVKPAPTTEETKAHQPGPGSAQTPEGNGKRDVGRGMVIARPTRVIIVNDGNQVAVQASQQIEEMLRPAIEELSRGGKITKADAARKLNGDNRLIRGPRAPQGVQEDDTHKLAEMLAKWLEKYPVRTLGIVVTVPTEKNKPPACPPPGCGCTQEPGISMSCDCGLSRGWCFCLFCMYYPLPDPTPRMSDGAEPSGPRNVDLIVIVRTPETSSAVLQHLWNSGQEELRTISPTASSLVIKTKSCPP</sequence>
<gene>
    <name evidence="3" type="ORF">THTE_3504</name>
</gene>
<dbReference type="AlphaFoldDB" id="A0A286RJH5"/>
<name>A0A286RJH5_9BACT</name>
<reference evidence="3 4" key="1">
    <citation type="journal article" name="Front. Microbiol.">
        <title>Sugar Metabolism of the First Thermophilic Planctomycete Thermogutta terrifontis: Comparative Genomic and Transcriptomic Approaches.</title>
        <authorList>
            <person name="Elcheninov A.G."/>
            <person name="Menzel P."/>
            <person name="Gudbergsdottir S.R."/>
            <person name="Slesarev A.I."/>
            <person name="Kadnikov V.V."/>
            <person name="Krogh A."/>
            <person name="Bonch-Osmolovskaya E.A."/>
            <person name="Peng X."/>
            <person name="Kublanov I.V."/>
        </authorList>
    </citation>
    <scope>NUCLEOTIDE SEQUENCE [LARGE SCALE GENOMIC DNA]</scope>
    <source>
        <strain evidence="3 4">R1</strain>
    </source>
</reference>
<organism evidence="3 4">
    <name type="scientific">Thermogutta terrifontis</name>
    <dbReference type="NCBI Taxonomy" id="1331910"/>
    <lineage>
        <taxon>Bacteria</taxon>
        <taxon>Pseudomonadati</taxon>
        <taxon>Planctomycetota</taxon>
        <taxon>Planctomycetia</taxon>
        <taxon>Pirellulales</taxon>
        <taxon>Thermoguttaceae</taxon>
        <taxon>Thermogutta</taxon>
    </lineage>
</organism>
<feature type="compositionally biased region" description="Pro residues" evidence="1">
    <location>
        <begin position="40"/>
        <end position="58"/>
    </location>
</feature>
<proteinExistence type="predicted"/>
<feature type="signal peptide" evidence="2">
    <location>
        <begin position="1"/>
        <end position="18"/>
    </location>
</feature>